<dbReference type="InterPro" id="IPR052509">
    <property type="entry name" value="Metal_resp_DNA-bind_regulator"/>
</dbReference>
<evidence type="ECO:0000313" key="3">
    <source>
        <dbReference type="Proteomes" id="UP000073604"/>
    </source>
</evidence>
<name>A0A142CUN8_9EURY</name>
<sequence>MLGKREEKALKKLRKELRSGLYSFLVLSILEREGELHGYAIRKRLEELSGGKLVPSEGALYDILKGLKKLGLLQDSWAEAGGRPRKYYSITEMGKIVLAQLREEIRVIESVLEKLEGSE</sequence>
<reference evidence="3" key="1">
    <citation type="submission" date="2016-03" db="EMBL/GenBank/DDBJ databases">
        <authorList>
            <person name="Oger P.M."/>
        </authorList>
    </citation>
    <scope>NUCLEOTIDE SEQUENCE [LARGE SCALE GENOMIC DNA]</scope>
    <source>
        <strain evidence="3">OG-1</strain>
    </source>
</reference>
<feature type="domain" description="Transcription regulator PadR N-terminal" evidence="1">
    <location>
        <begin position="26"/>
        <end position="99"/>
    </location>
</feature>
<dbReference type="STRING" id="53952.A0127_04555"/>
<protein>
    <submittedName>
        <fullName evidence="2">Transcriptional regulator</fullName>
    </submittedName>
</protein>
<dbReference type="InterPro" id="IPR005149">
    <property type="entry name" value="Tscrpt_reg_PadR_N"/>
</dbReference>
<evidence type="ECO:0000259" key="1">
    <source>
        <dbReference type="Pfam" id="PF03551"/>
    </source>
</evidence>
<dbReference type="InterPro" id="IPR036390">
    <property type="entry name" value="WH_DNA-bd_sf"/>
</dbReference>
<accession>A0A142CUN8</accession>
<keyword evidence="3" id="KW-1185">Reference proteome</keyword>
<dbReference type="SUPFAM" id="SSF46785">
    <property type="entry name" value="Winged helix' DNA-binding domain"/>
    <property type="match status" value="1"/>
</dbReference>
<organism evidence="2 3">
    <name type="scientific">Thermococcus peptonophilus</name>
    <dbReference type="NCBI Taxonomy" id="53952"/>
    <lineage>
        <taxon>Archaea</taxon>
        <taxon>Methanobacteriati</taxon>
        <taxon>Methanobacteriota</taxon>
        <taxon>Thermococci</taxon>
        <taxon>Thermococcales</taxon>
        <taxon>Thermococcaceae</taxon>
        <taxon>Thermococcus</taxon>
    </lineage>
</organism>
<dbReference type="Gene3D" id="1.10.10.10">
    <property type="entry name" value="Winged helix-like DNA-binding domain superfamily/Winged helix DNA-binding domain"/>
    <property type="match status" value="1"/>
</dbReference>
<dbReference type="OrthoDB" id="56053at2157"/>
<proteinExistence type="predicted"/>
<dbReference type="KEGG" id="tpep:A0127_04555"/>
<dbReference type="AlphaFoldDB" id="A0A142CUN8"/>
<dbReference type="RefSeq" id="WP_062388514.1">
    <property type="nucleotide sequence ID" value="NZ_CP014750.1"/>
</dbReference>
<gene>
    <name evidence="2" type="ORF">A0127_04555</name>
</gene>
<dbReference type="PANTHER" id="PTHR33169">
    <property type="entry name" value="PADR-FAMILY TRANSCRIPTIONAL REGULATOR"/>
    <property type="match status" value="1"/>
</dbReference>
<dbReference type="InterPro" id="IPR036388">
    <property type="entry name" value="WH-like_DNA-bd_sf"/>
</dbReference>
<dbReference type="Proteomes" id="UP000073604">
    <property type="component" value="Chromosome"/>
</dbReference>
<dbReference type="GeneID" id="27139791"/>
<dbReference type="EMBL" id="CP014750">
    <property type="protein sequence ID" value="AMQ18490.1"/>
    <property type="molecule type" value="Genomic_DNA"/>
</dbReference>
<dbReference type="Pfam" id="PF03551">
    <property type="entry name" value="PadR"/>
    <property type="match status" value="1"/>
</dbReference>
<evidence type="ECO:0000313" key="2">
    <source>
        <dbReference type="EMBL" id="AMQ18490.1"/>
    </source>
</evidence>
<dbReference type="PANTHER" id="PTHR33169:SF14">
    <property type="entry name" value="TRANSCRIPTIONAL REGULATOR RV3488"/>
    <property type="match status" value="1"/>
</dbReference>